<keyword evidence="2" id="KW-0964">Secreted</keyword>
<name>A0ABU5FJB7_9PSED</name>
<organism evidence="4 5">
    <name type="scientific">Pseudomonas salmasensis</name>
    <dbReference type="NCBI Taxonomy" id="2745514"/>
    <lineage>
        <taxon>Bacteria</taxon>
        <taxon>Pseudomonadati</taxon>
        <taxon>Pseudomonadota</taxon>
        <taxon>Gammaproteobacteria</taxon>
        <taxon>Pseudomonadales</taxon>
        <taxon>Pseudomonadaceae</taxon>
        <taxon>Pseudomonas</taxon>
    </lineage>
</organism>
<evidence type="ECO:0000256" key="2">
    <source>
        <dbReference type="ARBA" id="ARBA00022525"/>
    </source>
</evidence>
<dbReference type="InterPro" id="IPR011049">
    <property type="entry name" value="Serralysin-like_metalloprot_C"/>
</dbReference>
<dbReference type="Pfam" id="PF00353">
    <property type="entry name" value="HemolysinCabind"/>
    <property type="match status" value="3"/>
</dbReference>
<dbReference type="SUPFAM" id="SSF51120">
    <property type="entry name" value="beta-Roll"/>
    <property type="match status" value="2"/>
</dbReference>
<accession>A0ABU5FJB7</accession>
<dbReference type="PANTHER" id="PTHR38340">
    <property type="entry name" value="S-LAYER PROTEIN"/>
    <property type="match status" value="1"/>
</dbReference>
<keyword evidence="3" id="KW-0106">Calcium</keyword>
<gene>
    <name evidence="4" type="ORF">SO486_15590</name>
</gene>
<dbReference type="PANTHER" id="PTHR38340:SF1">
    <property type="entry name" value="S-LAYER PROTEIN"/>
    <property type="match status" value="1"/>
</dbReference>
<sequence length="223" mass="23761">MTFSREITWNTKDAEKPKIVSSRLVVETGDDADRIHVRRWPGDKLQFIINGTSYLLDAKAPQGPEQSLWIKANGGDDRVIVDDDVKHVLQVDGGRGHDFIQAGGGISALFGGAGNDNLILGSNDGYVEGNDGDDLILGGQGNTVLLGNEGNDRLYAGVGNANKQNFLDGGDGDDSLFAGTGNNVLNGGNGRDHLTGYARTAFYNGEVHHRLGGNQNKRVLSLT</sequence>
<dbReference type="InterPro" id="IPR001343">
    <property type="entry name" value="Hemolysn_Ca-bd"/>
</dbReference>
<evidence type="ECO:0000313" key="4">
    <source>
        <dbReference type="EMBL" id="MDY4301405.1"/>
    </source>
</evidence>
<dbReference type="PRINTS" id="PR00313">
    <property type="entry name" value="CABNDNGRPT"/>
</dbReference>
<dbReference type="EMBL" id="JAXGGE010000001">
    <property type="protein sequence ID" value="MDY4301405.1"/>
    <property type="molecule type" value="Genomic_DNA"/>
</dbReference>
<proteinExistence type="predicted"/>
<protein>
    <submittedName>
        <fullName evidence="4">Calcium-binding protein</fullName>
    </submittedName>
</protein>
<comment type="caution">
    <text evidence="4">The sequence shown here is derived from an EMBL/GenBank/DDBJ whole genome shotgun (WGS) entry which is preliminary data.</text>
</comment>
<reference evidence="4 5" key="1">
    <citation type="submission" date="2023-11" db="EMBL/GenBank/DDBJ databases">
        <title>Genome sequence of Pseudomonas salmasensis Strain SLU99.</title>
        <authorList>
            <person name="Ghadamgahi F."/>
            <person name="Kalyandurg P.B."/>
            <person name="Catara V."/>
            <person name="Vetukuri R."/>
            <person name="Ghosh S."/>
        </authorList>
    </citation>
    <scope>NUCLEOTIDE SEQUENCE [LARGE SCALE GENOMIC DNA]</scope>
    <source>
        <strain evidence="4 5">SLU99</strain>
    </source>
</reference>
<dbReference type="InterPro" id="IPR050557">
    <property type="entry name" value="RTX_toxin/Mannuronan_C5-epim"/>
</dbReference>
<dbReference type="RefSeq" id="WP_320747886.1">
    <property type="nucleotide sequence ID" value="NZ_JAXGGE010000001.1"/>
</dbReference>
<keyword evidence="5" id="KW-1185">Reference proteome</keyword>
<dbReference type="Gene3D" id="2.150.10.10">
    <property type="entry name" value="Serralysin-like metalloprotease, C-terminal"/>
    <property type="match status" value="2"/>
</dbReference>
<comment type="subcellular location">
    <subcellularLocation>
        <location evidence="1">Secreted</location>
    </subcellularLocation>
</comment>
<evidence type="ECO:0000256" key="3">
    <source>
        <dbReference type="ARBA" id="ARBA00022837"/>
    </source>
</evidence>
<dbReference type="Proteomes" id="UP001277967">
    <property type="component" value="Unassembled WGS sequence"/>
</dbReference>
<evidence type="ECO:0000256" key="1">
    <source>
        <dbReference type="ARBA" id="ARBA00004613"/>
    </source>
</evidence>
<evidence type="ECO:0000313" key="5">
    <source>
        <dbReference type="Proteomes" id="UP001277967"/>
    </source>
</evidence>